<evidence type="ECO:0000313" key="2">
    <source>
        <dbReference type="Proteomes" id="UP000192758"/>
    </source>
</evidence>
<name>A0A1W0E495_9MICR</name>
<keyword evidence="2" id="KW-1185">Reference proteome</keyword>
<organism evidence="1 2">
    <name type="scientific">Ecytonucleospora hepatopenaei</name>
    <dbReference type="NCBI Taxonomy" id="646526"/>
    <lineage>
        <taxon>Eukaryota</taxon>
        <taxon>Fungi</taxon>
        <taxon>Fungi incertae sedis</taxon>
        <taxon>Microsporidia</taxon>
        <taxon>Enterocytozoonidae</taxon>
        <taxon>Ecytonucleospora</taxon>
    </lineage>
</organism>
<dbReference type="Proteomes" id="UP000192758">
    <property type="component" value="Unassembled WGS sequence"/>
</dbReference>
<protein>
    <submittedName>
        <fullName evidence="1">Uncharacterized protein</fullName>
    </submittedName>
</protein>
<sequence>MFSYYNEILEPVFTGSHISVVEFFRNKGMLKRDLNCPCCKIHMKTVEYSRNCDKMAFKCINSAYSGYKKYHSVLI</sequence>
<dbReference type="OrthoDB" id="6422673at2759"/>
<comment type="caution">
    <text evidence="1">The sequence shown here is derived from an EMBL/GenBank/DDBJ whole genome shotgun (WGS) entry which is preliminary data.</text>
</comment>
<gene>
    <name evidence="1" type="ORF">EHP00_1694</name>
</gene>
<dbReference type="AlphaFoldDB" id="A0A1W0E495"/>
<accession>A0A1W0E495</accession>
<dbReference type="EMBL" id="MNPJ01000023">
    <property type="protein sequence ID" value="OQS54046.1"/>
    <property type="molecule type" value="Genomic_DNA"/>
</dbReference>
<proteinExistence type="predicted"/>
<dbReference type="VEuPathDB" id="MicrosporidiaDB:EHP00_1694"/>
<reference evidence="1 2" key="1">
    <citation type="journal article" date="2017" name="Environ. Microbiol.">
        <title>Decay of the glycolytic pathway and adaptation to intranuclear parasitism within Enterocytozoonidae microsporidia.</title>
        <authorList>
            <person name="Wiredu Boakye D."/>
            <person name="Jaroenlak P."/>
            <person name="Prachumwat A."/>
            <person name="Williams T.A."/>
            <person name="Bateman K.S."/>
            <person name="Itsathitphaisarn O."/>
            <person name="Sritunyalucksana K."/>
            <person name="Paszkiewicz K.H."/>
            <person name="Moore K.A."/>
            <person name="Stentiford G.D."/>
            <person name="Williams B.A."/>
        </authorList>
    </citation>
    <scope>NUCLEOTIDE SEQUENCE [LARGE SCALE GENOMIC DNA]</scope>
    <source>
        <strain evidence="1 2">TH1</strain>
    </source>
</reference>
<evidence type="ECO:0000313" key="1">
    <source>
        <dbReference type="EMBL" id="OQS54046.1"/>
    </source>
</evidence>